<organism evidence="1 2">
    <name type="scientific">Araneus ventricosus</name>
    <name type="common">Orbweaver spider</name>
    <name type="synonym">Epeira ventricosa</name>
    <dbReference type="NCBI Taxonomy" id="182803"/>
    <lineage>
        <taxon>Eukaryota</taxon>
        <taxon>Metazoa</taxon>
        <taxon>Ecdysozoa</taxon>
        <taxon>Arthropoda</taxon>
        <taxon>Chelicerata</taxon>
        <taxon>Arachnida</taxon>
        <taxon>Araneae</taxon>
        <taxon>Araneomorphae</taxon>
        <taxon>Entelegynae</taxon>
        <taxon>Araneoidea</taxon>
        <taxon>Araneidae</taxon>
        <taxon>Araneus</taxon>
    </lineage>
</organism>
<keyword evidence="2" id="KW-1185">Reference proteome</keyword>
<name>A0A4Y2E4Q6_ARAVE</name>
<accession>A0A4Y2E4Q6</accession>
<gene>
    <name evidence="1" type="ORF">AVEN_208495_1</name>
</gene>
<protein>
    <submittedName>
        <fullName evidence="1">Uncharacterized protein</fullName>
    </submittedName>
</protein>
<sequence>MFYVGRHRRPEEMFYFIVILFQVFFNTSRSVGKEHCHLEREVAFQGKWSGQMDVAHWPKCSNSDHLLSSHSKQQVDQDIVSQIIREPLCFTSGNRQGGLYASRHT</sequence>
<proteinExistence type="predicted"/>
<dbReference type="EMBL" id="BGPR01000505">
    <property type="protein sequence ID" value="GBM23851.1"/>
    <property type="molecule type" value="Genomic_DNA"/>
</dbReference>
<dbReference type="Proteomes" id="UP000499080">
    <property type="component" value="Unassembled WGS sequence"/>
</dbReference>
<evidence type="ECO:0000313" key="2">
    <source>
        <dbReference type="Proteomes" id="UP000499080"/>
    </source>
</evidence>
<evidence type="ECO:0000313" key="1">
    <source>
        <dbReference type="EMBL" id="GBM23851.1"/>
    </source>
</evidence>
<reference evidence="1 2" key="1">
    <citation type="journal article" date="2019" name="Sci. Rep.">
        <title>Orb-weaving spider Araneus ventricosus genome elucidates the spidroin gene catalogue.</title>
        <authorList>
            <person name="Kono N."/>
            <person name="Nakamura H."/>
            <person name="Ohtoshi R."/>
            <person name="Moran D.A.P."/>
            <person name="Shinohara A."/>
            <person name="Yoshida Y."/>
            <person name="Fujiwara M."/>
            <person name="Mori M."/>
            <person name="Tomita M."/>
            <person name="Arakawa K."/>
        </authorList>
    </citation>
    <scope>NUCLEOTIDE SEQUENCE [LARGE SCALE GENOMIC DNA]</scope>
</reference>
<dbReference type="AlphaFoldDB" id="A0A4Y2E4Q6"/>
<comment type="caution">
    <text evidence="1">The sequence shown here is derived from an EMBL/GenBank/DDBJ whole genome shotgun (WGS) entry which is preliminary data.</text>
</comment>